<name>A0AAJ6QNR3_9ACAR</name>
<organism evidence="2 3">
    <name type="scientific">Galendromus occidentalis</name>
    <name type="common">western predatory mite</name>
    <dbReference type="NCBI Taxonomy" id="34638"/>
    <lineage>
        <taxon>Eukaryota</taxon>
        <taxon>Metazoa</taxon>
        <taxon>Ecdysozoa</taxon>
        <taxon>Arthropoda</taxon>
        <taxon>Chelicerata</taxon>
        <taxon>Arachnida</taxon>
        <taxon>Acari</taxon>
        <taxon>Parasitiformes</taxon>
        <taxon>Mesostigmata</taxon>
        <taxon>Gamasina</taxon>
        <taxon>Phytoseioidea</taxon>
        <taxon>Phytoseiidae</taxon>
        <taxon>Typhlodrominae</taxon>
        <taxon>Galendromus</taxon>
    </lineage>
</organism>
<reference evidence="3" key="1">
    <citation type="submission" date="2025-08" db="UniProtKB">
        <authorList>
            <consortium name="RefSeq"/>
        </authorList>
    </citation>
    <scope>IDENTIFICATION</scope>
</reference>
<evidence type="ECO:0000313" key="2">
    <source>
        <dbReference type="Proteomes" id="UP000694867"/>
    </source>
</evidence>
<evidence type="ECO:0000313" key="3">
    <source>
        <dbReference type="RefSeq" id="XP_003739083.1"/>
    </source>
</evidence>
<sequence>MARFAVLLTAAANVFTVFGCKYDRIAKCTQPVRHELSDERLSLAANLEDLKLYCDRMERAHRCIEIEIDVCPRQLKDSYRRAMNAEKFVMEDVCKSGDAQKEYLKYAPCFRAMLMEGGSCHVAYSHLMDVTVALNPSQPSGDVNPELNQVLHRHVIANVCCAYHALHACYMANTARDCGAEALQTSLRSLDKLNGGMEQSCSTVKPSCAGYVVTSAASPLGGESILRAIVKAVQGVGTLILRI</sequence>
<accession>A0AAJ6QNR3</accession>
<keyword evidence="2" id="KW-1185">Reference proteome</keyword>
<dbReference type="PANTHER" id="PTHR33964:SF1">
    <property type="entry name" value="RE45066P"/>
    <property type="match status" value="1"/>
</dbReference>
<dbReference type="PANTHER" id="PTHR33964">
    <property type="entry name" value="RE45066P-RELATED"/>
    <property type="match status" value="1"/>
</dbReference>
<dbReference type="GeneID" id="100907696"/>
<evidence type="ECO:0000256" key="1">
    <source>
        <dbReference type="SAM" id="SignalP"/>
    </source>
</evidence>
<dbReference type="Proteomes" id="UP000694867">
    <property type="component" value="Unplaced"/>
</dbReference>
<keyword evidence="1" id="KW-0732">Signal</keyword>
<dbReference type="KEGG" id="goe:100907696"/>
<proteinExistence type="predicted"/>
<dbReference type="PROSITE" id="PS51257">
    <property type="entry name" value="PROKAR_LIPOPROTEIN"/>
    <property type="match status" value="1"/>
</dbReference>
<gene>
    <name evidence="3" type="primary">LOC100907696</name>
</gene>
<feature type="signal peptide" evidence="1">
    <location>
        <begin position="1"/>
        <end position="19"/>
    </location>
</feature>
<dbReference type="RefSeq" id="XP_003739083.1">
    <property type="nucleotide sequence ID" value="XM_003739035.1"/>
</dbReference>
<protein>
    <submittedName>
        <fullName evidence="3">Uncharacterized protein LOC100907696</fullName>
    </submittedName>
</protein>
<feature type="chain" id="PRO_5042620583" evidence="1">
    <location>
        <begin position="20"/>
        <end position="243"/>
    </location>
</feature>
<dbReference type="AlphaFoldDB" id="A0AAJ6QNR3"/>